<evidence type="ECO:0000313" key="4">
    <source>
        <dbReference type="Proteomes" id="UP001556098"/>
    </source>
</evidence>
<protein>
    <submittedName>
        <fullName evidence="3">Adenylate/guanylate cyclase domain-containing protein</fullName>
        <ecNumber evidence="3">2.7.7.-</ecNumber>
    </submittedName>
</protein>
<keyword evidence="4" id="KW-1185">Reference proteome</keyword>
<dbReference type="Gene3D" id="1.25.40.10">
    <property type="entry name" value="Tetratricopeptide repeat domain"/>
    <property type="match status" value="1"/>
</dbReference>
<dbReference type="Proteomes" id="UP001556098">
    <property type="component" value="Unassembled WGS sequence"/>
</dbReference>
<evidence type="ECO:0000313" key="3">
    <source>
        <dbReference type="EMBL" id="MEW9922512.1"/>
    </source>
</evidence>
<dbReference type="SUPFAM" id="SSF48452">
    <property type="entry name" value="TPR-like"/>
    <property type="match status" value="1"/>
</dbReference>
<dbReference type="InterPro" id="IPR029787">
    <property type="entry name" value="Nucleotide_cyclase"/>
</dbReference>
<dbReference type="EC" id="2.7.7.-" evidence="3"/>
<keyword evidence="1" id="KW-0802">TPR repeat</keyword>
<evidence type="ECO:0000256" key="1">
    <source>
        <dbReference type="PROSITE-ProRule" id="PRU00339"/>
    </source>
</evidence>
<dbReference type="Pfam" id="PF00211">
    <property type="entry name" value="Guanylate_cyc"/>
    <property type="match status" value="1"/>
</dbReference>
<dbReference type="SUPFAM" id="SSF55073">
    <property type="entry name" value="Nucleotide cyclase"/>
    <property type="match status" value="1"/>
</dbReference>
<dbReference type="InterPro" id="IPR001054">
    <property type="entry name" value="A/G_cyclase"/>
</dbReference>
<comment type="caution">
    <text evidence="3">The sequence shown here is derived from an EMBL/GenBank/DDBJ whole genome shotgun (WGS) entry which is preliminary data.</text>
</comment>
<keyword evidence="3" id="KW-0808">Transferase</keyword>
<proteinExistence type="predicted"/>
<dbReference type="PANTHER" id="PTHR43081">
    <property type="entry name" value="ADENYLATE CYCLASE, TERMINAL-DIFFERENTIATION SPECIFIC-RELATED"/>
    <property type="match status" value="1"/>
</dbReference>
<name>A0ABV3RU25_9RHOB</name>
<dbReference type="PROSITE" id="PS50125">
    <property type="entry name" value="GUANYLATE_CYCLASE_2"/>
    <property type="match status" value="1"/>
</dbReference>
<organism evidence="3 4">
    <name type="scientific">Sulfitobacter sediminis</name>
    <dbReference type="NCBI Taxonomy" id="3234186"/>
    <lineage>
        <taxon>Bacteria</taxon>
        <taxon>Pseudomonadati</taxon>
        <taxon>Pseudomonadota</taxon>
        <taxon>Alphaproteobacteria</taxon>
        <taxon>Rhodobacterales</taxon>
        <taxon>Roseobacteraceae</taxon>
        <taxon>Sulfitobacter</taxon>
    </lineage>
</organism>
<sequence>MERRLATILVADVSGFSRLMEIDEEGTAARMRDCLSMTQTEIAKTNGRLFKTMGDAILAEFSSPMNAMRCAISIRDTLASNEQYQAEPLKLRFGLHLADVMVEGEDLIGDGVNVAARIQQAAEPGEIFVSGSVFDQIRRTTPYSFRDLGKQNFKNISEAIRVYCVTGEAGSHRFQVAPTRLQPQTEKRPHSLAVLPLVTSSNDEDQQFLADGFTEDLVFELGRFRKLFITALSATRTLLESDKDPRRVGELLGVRYVLNGSIRKMGSRVRLSLTLTETDGGTVVWSERLNPGFEELLDGLEDVVSRIASTLLGRIEETDISAARRKKPESMNAYELHLRGLEHHRLGGVTDENYREAVKWFGRAIEADPSYARAQAMYTCSGANLSDFDLEEGIKRIERALESDPNEPEAHRIRASIFQYQGKFELARPHVEKALELSPNDPFIRAKSANFYSSCGEAKRSLEHLDAAERLDPFLPVWCVEERLIALYVLGRFEEAVDFGIKLPFQTRRSRIYRAASLVALDKLEAARAVITEALKAVPELTTEYVEMGEHYADRSVKDTLIDRLMRAGLPGASQSS</sequence>
<dbReference type="GO" id="GO:0016779">
    <property type="term" value="F:nucleotidyltransferase activity"/>
    <property type="evidence" value="ECO:0007669"/>
    <property type="project" value="UniProtKB-KW"/>
</dbReference>
<dbReference type="CDD" id="cd07302">
    <property type="entry name" value="CHD"/>
    <property type="match status" value="1"/>
</dbReference>
<dbReference type="EMBL" id="JBFNXX010000076">
    <property type="protein sequence ID" value="MEW9922512.1"/>
    <property type="molecule type" value="Genomic_DNA"/>
</dbReference>
<feature type="repeat" description="TPR" evidence="1">
    <location>
        <begin position="408"/>
        <end position="441"/>
    </location>
</feature>
<dbReference type="PROSITE" id="PS50005">
    <property type="entry name" value="TPR"/>
    <property type="match status" value="1"/>
</dbReference>
<dbReference type="InterPro" id="IPR019734">
    <property type="entry name" value="TPR_rpt"/>
</dbReference>
<dbReference type="RefSeq" id="WP_367880198.1">
    <property type="nucleotide sequence ID" value="NZ_JBFNXX010000076.1"/>
</dbReference>
<dbReference type="Gene3D" id="3.30.70.1230">
    <property type="entry name" value="Nucleotide cyclase"/>
    <property type="match status" value="1"/>
</dbReference>
<evidence type="ECO:0000259" key="2">
    <source>
        <dbReference type="PROSITE" id="PS50125"/>
    </source>
</evidence>
<keyword evidence="3" id="KW-0548">Nucleotidyltransferase</keyword>
<reference evidence="3 4" key="1">
    <citation type="submission" date="2024-07" db="EMBL/GenBank/DDBJ databases">
        <title>Marimonas sp.nov., isolated from tidal-flat sediment.</title>
        <authorList>
            <person name="Jayan J.N."/>
            <person name="Lee S.S."/>
        </authorList>
    </citation>
    <scope>NUCLEOTIDE SEQUENCE [LARGE SCALE GENOMIC DNA]</scope>
    <source>
        <strain evidence="3 4">MJW-29</strain>
    </source>
</reference>
<gene>
    <name evidence="3" type="ORF">AB2B41_23190</name>
</gene>
<dbReference type="Gene3D" id="3.40.50.10610">
    <property type="entry name" value="ABC-type transport auxiliary lipoprotein component"/>
    <property type="match status" value="1"/>
</dbReference>
<dbReference type="InterPro" id="IPR050697">
    <property type="entry name" value="Adenylyl/Guanylyl_Cyclase_3/4"/>
</dbReference>
<dbReference type="SMART" id="SM00028">
    <property type="entry name" value="TPR"/>
    <property type="match status" value="4"/>
</dbReference>
<dbReference type="PANTHER" id="PTHR43081:SF19">
    <property type="entry name" value="PH-SENSITIVE ADENYLATE CYCLASE RV1264"/>
    <property type="match status" value="1"/>
</dbReference>
<feature type="domain" description="Guanylate cyclase" evidence="2">
    <location>
        <begin position="7"/>
        <end position="119"/>
    </location>
</feature>
<accession>A0ABV3RU25</accession>
<dbReference type="InterPro" id="IPR011990">
    <property type="entry name" value="TPR-like_helical_dom_sf"/>
</dbReference>
<dbReference type="Pfam" id="PF13432">
    <property type="entry name" value="TPR_16"/>
    <property type="match status" value="1"/>
</dbReference>